<protein>
    <submittedName>
        <fullName evidence="2">Uncharacterized protein</fullName>
    </submittedName>
</protein>
<feature type="compositionally biased region" description="Gly residues" evidence="1">
    <location>
        <begin position="21"/>
        <end position="34"/>
    </location>
</feature>
<name>A0A1J5PDE7_9ZZZZ</name>
<proteinExistence type="predicted"/>
<evidence type="ECO:0000256" key="1">
    <source>
        <dbReference type="SAM" id="MobiDB-lite"/>
    </source>
</evidence>
<sequence length="84" mass="8500">MRQGGVTGMAGDGEIQPVAGGHDGVVGDGNGAGRQTGPVVVAEDAFHRETVEQPVGDHAFGSAAAFLGWLENQLHGAGPVRVLR</sequence>
<dbReference type="AlphaFoldDB" id="A0A1J5PDE7"/>
<comment type="caution">
    <text evidence="2">The sequence shown here is derived from an EMBL/GenBank/DDBJ whole genome shotgun (WGS) entry which is preliminary data.</text>
</comment>
<organism evidence="2">
    <name type="scientific">mine drainage metagenome</name>
    <dbReference type="NCBI Taxonomy" id="410659"/>
    <lineage>
        <taxon>unclassified sequences</taxon>
        <taxon>metagenomes</taxon>
        <taxon>ecological metagenomes</taxon>
    </lineage>
</organism>
<feature type="compositionally biased region" description="Gly residues" evidence="1">
    <location>
        <begin position="1"/>
        <end position="11"/>
    </location>
</feature>
<accession>A0A1J5PDE7</accession>
<gene>
    <name evidence="2" type="ORF">GALL_496130</name>
</gene>
<evidence type="ECO:0000313" key="2">
    <source>
        <dbReference type="EMBL" id="OIQ68792.1"/>
    </source>
</evidence>
<dbReference type="EMBL" id="MLJW01005104">
    <property type="protein sequence ID" value="OIQ68792.1"/>
    <property type="molecule type" value="Genomic_DNA"/>
</dbReference>
<reference evidence="2" key="1">
    <citation type="submission" date="2016-10" db="EMBL/GenBank/DDBJ databases">
        <title>Sequence of Gallionella enrichment culture.</title>
        <authorList>
            <person name="Poehlein A."/>
            <person name="Muehling M."/>
            <person name="Daniel R."/>
        </authorList>
    </citation>
    <scope>NUCLEOTIDE SEQUENCE</scope>
</reference>
<feature type="region of interest" description="Disordered" evidence="1">
    <location>
        <begin position="1"/>
        <end position="36"/>
    </location>
</feature>